<gene>
    <name evidence="3" type="ORF">OV079_09680</name>
</gene>
<protein>
    <submittedName>
        <fullName evidence="3">Uncharacterized protein</fullName>
    </submittedName>
</protein>
<comment type="caution">
    <text evidence="3">The sequence shown here is derived from an EMBL/GenBank/DDBJ whole genome shotgun (WGS) entry which is preliminary data.</text>
</comment>
<dbReference type="AlphaFoldDB" id="A0A9X3IVW9"/>
<evidence type="ECO:0000256" key="2">
    <source>
        <dbReference type="SAM" id="Phobius"/>
    </source>
</evidence>
<dbReference type="RefSeq" id="WP_267767687.1">
    <property type="nucleotide sequence ID" value="NZ_JAPNKE010000002.1"/>
</dbReference>
<evidence type="ECO:0000313" key="3">
    <source>
        <dbReference type="EMBL" id="MCY1005831.1"/>
    </source>
</evidence>
<keyword evidence="2" id="KW-0472">Membrane</keyword>
<feature type="compositionally biased region" description="Low complexity" evidence="1">
    <location>
        <begin position="123"/>
        <end position="132"/>
    </location>
</feature>
<feature type="transmembrane region" description="Helical" evidence="2">
    <location>
        <begin position="59"/>
        <end position="77"/>
    </location>
</feature>
<feature type="region of interest" description="Disordered" evidence="1">
    <location>
        <begin position="86"/>
        <end position="172"/>
    </location>
</feature>
<proteinExistence type="predicted"/>
<name>A0A9X3IVW9_9BACT</name>
<feature type="compositionally biased region" description="Low complexity" evidence="1">
    <location>
        <begin position="90"/>
        <end position="109"/>
    </location>
</feature>
<evidence type="ECO:0000313" key="4">
    <source>
        <dbReference type="Proteomes" id="UP001150924"/>
    </source>
</evidence>
<sequence>MTEPRDDLPALDPRAAALLATYRRSRAMPPAARARVHDRISGTCPQEHVLPIMYKRHHGAAWAVALALAAAVLLWLARRGPDLAEKTGDAATMSPAHAAPAAPSDASLLAPPPAGPRSEPSIAPAVAPTPEAEAVRPRPKPAAPTRDPVVLDRHDDSSHAATAEPASDLDDAAAPQPAIDLRGEQELLARGWQSLAGGDAGAAARDAGEHARRWPGGVLAPERRALEAAASCVDDPSRGAELARAFLADHPRSPLARRVRDVRRLAP</sequence>
<keyword evidence="2" id="KW-0812">Transmembrane</keyword>
<feature type="compositionally biased region" description="Basic and acidic residues" evidence="1">
    <location>
        <begin position="149"/>
        <end position="158"/>
    </location>
</feature>
<accession>A0A9X3IVW9</accession>
<organism evidence="3 4">
    <name type="scientific">Nannocystis pusilla</name>
    <dbReference type="NCBI Taxonomy" id="889268"/>
    <lineage>
        <taxon>Bacteria</taxon>
        <taxon>Pseudomonadati</taxon>
        <taxon>Myxococcota</taxon>
        <taxon>Polyangia</taxon>
        <taxon>Nannocystales</taxon>
        <taxon>Nannocystaceae</taxon>
        <taxon>Nannocystis</taxon>
    </lineage>
</organism>
<keyword evidence="4" id="KW-1185">Reference proteome</keyword>
<dbReference type="EMBL" id="JAPNKE010000002">
    <property type="protein sequence ID" value="MCY1005831.1"/>
    <property type="molecule type" value="Genomic_DNA"/>
</dbReference>
<keyword evidence="2" id="KW-1133">Transmembrane helix</keyword>
<dbReference type="Proteomes" id="UP001150924">
    <property type="component" value="Unassembled WGS sequence"/>
</dbReference>
<reference evidence="3" key="1">
    <citation type="submission" date="2022-11" db="EMBL/GenBank/DDBJ databases">
        <title>Minimal conservation of predation-associated metabolite biosynthetic gene clusters underscores biosynthetic potential of Myxococcota including descriptions for ten novel species: Archangium lansinium sp. nov., Myxococcus landrumus sp. nov., Nannocystis bai.</title>
        <authorList>
            <person name="Ahearne A."/>
            <person name="Stevens C."/>
            <person name="Phillips K."/>
        </authorList>
    </citation>
    <scope>NUCLEOTIDE SEQUENCE</scope>
    <source>
        <strain evidence="3">Na p29</strain>
    </source>
</reference>
<evidence type="ECO:0000256" key="1">
    <source>
        <dbReference type="SAM" id="MobiDB-lite"/>
    </source>
</evidence>